<comment type="caution">
    <text evidence="1">The sequence shown here is derived from an EMBL/GenBank/DDBJ whole genome shotgun (WGS) entry which is preliminary data.</text>
</comment>
<dbReference type="RefSeq" id="WP_143811129.1">
    <property type="nucleotide sequence ID" value="NZ_CYGY02000083.1"/>
</dbReference>
<keyword evidence="2" id="KW-1185">Reference proteome</keyword>
<organism evidence="1 2">
    <name type="scientific">Paraburkholderia piptadeniae</name>
    <dbReference type="NCBI Taxonomy" id="1701573"/>
    <lineage>
        <taxon>Bacteria</taxon>
        <taxon>Pseudomonadati</taxon>
        <taxon>Pseudomonadota</taxon>
        <taxon>Betaproteobacteria</taxon>
        <taxon>Burkholderiales</taxon>
        <taxon>Burkholderiaceae</taxon>
        <taxon>Paraburkholderia</taxon>
    </lineage>
</organism>
<gene>
    <name evidence="1" type="ORF">BN2476_830030</name>
</gene>
<evidence type="ECO:0000313" key="1">
    <source>
        <dbReference type="EMBL" id="SIT50459.1"/>
    </source>
</evidence>
<accession>A0A1N7SSL7</accession>
<reference evidence="1" key="1">
    <citation type="submission" date="2016-12" db="EMBL/GenBank/DDBJ databases">
        <authorList>
            <person name="Moulin L."/>
        </authorList>
    </citation>
    <scope>NUCLEOTIDE SEQUENCE [LARGE SCALE GENOMIC DNA]</scope>
    <source>
        <strain evidence="1">STM 7183</strain>
    </source>
</reference>
<proteinExistence type="predicted"/>
<dbReference type="AlphaFoldDB" id="A0A1N7SSL7"/>
<evidence type="ECO:0000313" key="2">
    <source>
        <dbReference type="Proteomes" id="UP000195569"/>
    </source>
</evidence>
<dbReference type="Proteomes" id="UP000195569">
    <property type="component" value="Unassembled WGS sequence"/>
</dbReference>
<name>A0A1N7SSL7_9BURK</name>
<protein>
    <submittedName>
        <fullName evidence="1">Uncharacterized protein</fullName>
    </submittedName>
</protein>
<sequence length="278" mass="31454">MSGTVQQLQRALTAHVGAEADSAMFAQGLCREDVSLEVEAVRMSIDHGVPRYEVMLREREDIKIVECDVCGAEPEVEQDEAGIPMLVAGEPMNSGYLIGDDPFDSLAAMVAVLPYLFGNVPLFYTEIDVDYPSHQSRRDLNIEICFRQWGKGDPGSLSDIELESLAEVALMDARNEARAENKRIDALRRAFDLEICERHWPLGFIGWADYSDAYLAHYASLALDEAWDMAHREDASRERGKRIDACVEYYTQRDRAHFEAMDDATLAQWHSAVSRFRR</sequence>
<dbReference type="EMBL" id="CYGY02000083">
    <property type="protein sequence ID" value="SIT50459.1"/>
    <property type="molecule type" value="Genomic_DNA"/>
</dbReference>